<protein>
    <submittedName>
        <fullName evidence="2">Reactive intermediate/imine deaminase</fullName>
    </submittedName>
</protein>
<dbReference type="EMBL" id="QQAX01000018">
    <property type="protein sequence ID" value="RDI41707.1"/>
    <property type="molecule type" value="Genomic_DNA"/>
</dbReference>
<dbReference type="GO" id="GO:0005829">
    <property type="term" value="C:cytosol"/>
    <property type="evidence" value="ECO:0007669"/>
    <property type="project" value="TreeGrafter"/>
</dbReference>
<dbReference type="GO" id="GO:0019239">
    <property type="term" value="F:deaminase activity"/>
    <property type="evidence" value="ECO:0007669"/>
    <property type="project" value="TreeGrafter"/>
</dbReference>
<comment type="caution">
    <text evidence="2">The sequence shown here is derived from an EMBL/GenBank/DDBJ whole genome shotgun (WGS) entry which is preliminary data.</text>
</comment>
<proteinExistence type="inferred from homology"/>
<dbReference type="Gene3D" id="3.30.1330.40">
    <property type="entry name" value="RutC-like"/>
    <property type="match status" value="1"/>
</dbReference>
<comment type="similarity">
    <text evidence="1">Belongs to the RutC family.</text>
</comment>
<name>A0A370GDD8_9COXI</name>
<dbReference type="AlphaFoldDB" id="A0A370GDD8"/>
<dbReference type="PANTHER" id="PTHR11803:SF39">
    <property type="entry name" value="2-IMINOBUTANOATE_2-IMINOPROPANOATE DEAMINASE"/>
    <property type="match status" value="1"/>
</dbReference>
<dbReference type="Proteomes" id="UP000254720">
    <property type="component" value="Unassembled WGS sequence"/>
</dbReference>
<dbReference type="CDD" id="cd00448">
    <property type="entry name" value="YjgF_YER057c_UK114_family"/>
    <property type="match status" value="1"/>
</dbReference>
<evidence type="ECO:0000313" key="2">
    <source>
        <dbReference type="EMBL" id="RDI41707.1"/>
    </source>
</evidence>
<sequence>MKNKIQADQAPQAIGPYSQAIRTGNVVYFSGQIPLDPNTMALVADDFAKQATQVFANLVEVCKAAGGSLEAIVKLTIYLTDLAHFPIVNEVMMQFFSEPYPARTTLQVSALPKNAQIEIEAIMVME</sequence>
<evidence type="ECO:0000313" key="3">
    <source>
        <dbReference type="Proteomes" id="UP000254720"/>
    </source>
</evidence>
<dbReference type="FunFam" id="3.30.1330.40:FF:000001">
    <property type="entry name" value="L-PSP family endoribonuclease"/>
    <property type="match status" value="1"/>
</dbReference>
<organism evidence="2 3">
    <name type="scientific">Aquicella lusitana</name>
    <dbReference type="NCBI Taxonomy" id="254246"/>
    <lineage>
        <taxon>Bacteria</taxon>
        <taxon>Pseudomonadati</taxon>
        <taxon>Pseudomonadota</taxon>
        <taxon>Gammaproteobacteria</taxon>
        <taxon>Legionellales</taxon>
        <taxon>Coxiellaceae</taxon>
        <taxon>Aquicella</taxon>
    </lineage>
</organism>
<dbReference type="SUPFAM" id="SSF55298">
    <property type="entry name" value="YjgF-like"/>
    <property type="match status" value="1"/>
</dbReference>
<dbReference type="Pfam" id="PF01042">
    <property type="entry name" value="Ribonuc_L-PSP"/>
    <property type="match status" value="1"/>
</dbReference>
<dbReference type="RefSeq" id="WP_114834876.1">
    <property type="nucleotide sequence ID" value="NZ_LR699114.1"/>
</dbReference>
<dbReference type="InterPro" id="IPR035959">
    <property type="entry name" value="RutC-like_sf"/>
</dbReference>
<keyword evidence="3" id="KW-1185">Reference proteome</keyword>
<dbReference type="PANTHER" id="PTHR11803">
    <property type="entry name" value="2-IMINOBUTANOATE/2-IMINOPROPANOATE DEAMINASE RIDA"/>
    <property type="match status" value="1"/>
</dbReference>
<gene>
    <name evidence="2" type="ORF">C8D86_11830</name>
</gene>
<reference evidence="2 3" key="1">
    <citation type="submission" date="2018-07" db="EMBL/GenBank/DDBJ databases">
        <title>Genomic Encyclopedia of Type Strains, Phase IV (KMG-IV): sequencing the most valuable type-strain genomes for metagenomic binning, comparative biology and taxonomic classification.</title>
        <authorList>
            <person name="Goeker M."/>
        </authorList>
    </citation>
    <scope>NUCLEOTIDE SEQUENCE [LARGE SCALE GENOMIC DNA]</scope>
    <source>
        <strain evidence="2 3">DSM 16500</strain>
    </source>
</reference>
<dbReference type="InterPro" id="IPR006175">
    <property type="entry name" value="YjgF/YER057c/UK114"/>
</dbReference>
<evidence type="ECO:0000256" key="1">
    <source>
        <dbReference type="ARBA" id="ARBA00010552"/>
    </source>
</evidence>
<dbReference type="OrthoDB" id="9803101at2"/>
<dbReference type="InterPro" id="IPR006056">
    <property type="entry name" value="RidA"/>
</dbReference>
<accession>A0A370GDD8</accession>
<dbReference type="NCBIfam" id="TIGR00004">
    <property type="entry name" value="Rid family detoxifying hydrolase"/>
    <property type="match status" value="1"/>
</dbReference>